<dbReference type="InterPro" id="IPR028207">
    <property type="entry name" value="DNA_pol_B_palm_palm"/>
</dbReference>
<dbReference type="Gene3D" id="1.10.150.110">
    <property type="entry name" value="DNA polymerase beta, N-terminal domain-like"/>
    <property type="match status" value="1"/>
</dbReference>
<dbReference type="PANTHER" id="PTHR11276">
    <property type="entry name" value="DNA POLYMERASE TYPE-X FAMILY MEMBER"/>
    <property type="match status" value="1"/>
</dbReference>
<dbReference type="GO" id="GO:0003887">
    <property type="term" value="F:DNA-directed DNA polymerase activity"/>
    <property type="evidence" value="ECO:0007669"/>
    <property type="project" value="InterPro"/>
</dbReference>
<dbReference type="SMART" id="SM00483">
    <property type="entry name" value="POLXc"/>
    <property type="match status" value="1"/>
</dbReference>
<evidence type="ECO:0000313" key="14">
    <source>
        <dbReference type="Proteomes" id="UP001163850"/>
    </source>
</evidence>
<dbReference type="InterPro" id="IPR002054">
    <property type="entry name" value="DNA-dir_DNA_pol_X"/>
</dbReference>
<evidence type="ECO:0000256" key="2">
    <source>
        <dbReference type="ARBA" id="ARBA00004123"/>
    </source>
</evidence>
<feature type="active site" description="Nucleophile; Schiff-base intermediate with DNA; for 5'-dRP lyase activity" evidence="10">
    <location>
        <position position="330"/>
    </location>
</feature>
<feature type="domain" description="DNA-directed DNA polymerase X" evidence="12">
    <location>
        <begin position="267"/>
        <end position="629"/>
    </location>
</feature>
<dbReference type="GO" id="GO:0046872">
    <property type="term" value="F:metal ion binding"/>
    <property type="evidence" value="ECO:0007669"/>
    <property type="project" value="UniProtKB-KW"/>
</dbReference>
<evidence type="ECO:0000256" key="9">
    <source>
        <dbReference type="ARBA" id="ARBA00023242"/>
    </source>
</evidence>
<accession>A0AA38Q3V6</accession>
<keyword evidence="6" id="KW-0235">DNA replication</keyword>
<dbReference type="InterPro" id="IPR036420">
    <property type="entry name" value="BRCT_dom_sf"/>
</dbReference>
<reference evidence="13" key="1">
    <citation type="submission" date="2022-08" db="EMBL/GenBank/DDBJ databases">
        <authorList>
            <consortium name="DOE Joint Genome Institute"/>
            <person name="Min B."/>
            <person name="Riley R."/>
            <person name="Sierra-Patev S."/>
            <person name="Naranjo-Ortiz M."/>
            <person name="Looney B."/>
            <person name="Konkel Z."/>
            <person name="Slot J.C."/>
            <person name="Sakamoto Y."/>
            <person name="Steenwyk J.L."/>
            <person name="Rokas A."/>
            <person name="Carro J."/>
            <person name="Camarero S."/>
            <person name="Ferreira P."/>
            <person name="Molpeceres G."/>
            <person name="Ruiz-Duenas F.J."/>
            <person name="Serrano A."/>
            <person name="Henrissat B."/>
            <person name="Drula E."/>
            <person name="Hughes K.W."/>
            <person name="Mata J.L."/>
            <person name="Ishikawa N.K."/>
            <person name="Vargas-Isla R."/>
            <person name="Ushijima S."/>
            <person name="Smith C.A."/>
            <person name="Ahrendt S."/>
            <person name="Andreopoulos W."/>
            <person name="He G."/>
            <person name="Labutti K."/>
            <person name="Lipzen A."/>
            <person name="Ng V."/>
            <person name="Sandor L."/>
            <person name="Barry K."/>
            <person name="Martinez A.T."/>
            <person name="Xiao Y."/>
            <person name="Gibbons J.G."/>
            <person name="Terashima K."/>
            <person name="Hibbett D.S."/>
            <person name="Grigoriev I.V."/>
        </authorList>
    </citation>
    <scope>NUCLEOTIDE SEQUENCE</scope>
    <source>
        <strain evidence="13">TFB7829</strain>
    </source>
</reference>
<keyword evidence="5" id="KW-0548">Nucleotidyltransferase</keyword>
<dbReference type="Gene3D" id="3.30.460.10">
    <property type="entry name" value="Beta Polymerase, domain 2"/>
    <property type="match status" value="1"/>
</dbReference>
<feature type="compositionally biased region" description="Low complexity" evidence="11">
    <location>
        <begin position="82"/>
        <end position="92"/>
    </location>
</feature>
<gene>
    <name evidence="13" type="ORF">F5890DRAFT_1502610</name>
</gene>
<dbReference type="PRINTS" id="PR00869">
    <property type="entry name" value="DNAPOLX"/>
</dbReference>
<comment type="cofactor">
    <cofactor evidence="1">
        <name>Mg(2+)</name>
        <dbReference type="ChEBI" id="CHEBI:18420"/>
    </cofactor>
</comment>
<dbReference type="Gene3D" id="1.10.150.20">
    <property type="entry name" value="5' to 3' exonuclease, C-terminal subdomain"/>
    <property type="match status" value="1"/>
</dbReference>
<dbReference type="Gene3D" id="3.30.210.10">
    <property type="entry name" value="DNA polymerase, thumb domain"/>
    <property type="match status" value="1"/>
</dbReference>
<dbReference type="InterPro" id="IPR010996">
    <property type="entry name" value="HHH_MUS81"/>
</dbReference>
<evidence type="ECO:0000256" key="5">
    <source>
        <dbReference type="ARBA" id="ARBA00022695"/>
    </source>
</evidence>
<dbReference type="Pfam" id="PF14791">
    <property type="entry name" value="DNA_pol_B_thumb"/>
    <property type="match status" value="1"/>
</dbReference>
<comment type="subcellular location">
    <subcellularLocation>
        <location evidence="2">Nucleus</location>
    </subcellularLocation>
</comment>
<dbReference type="InterPro" id="IPR037160">
    <property type="entry name" value="DNA_Pol_thumb_sf"/>
</dbReference>
<dbReference type="PRINTS" id="PR00871">
    <property type="entry name" value="DNAPOLXTDT"/>
</dbReference>
<evidence type="ECO:0000256" key="3">
    <source>
        <dbReference type="ARBA" id="ARBA00022634"/>
    </source>
</evidence>
<keyword evidence="4" id="KW-0808">Transferase</keyword>
<dbReference type="FunFam" id="1.10.150.110:FF:000005">
    <property type="entry name" value="DNA polymerase POL4"/>
    <property type="match status" value="1"/>
</dbReference>
<dbReference type="SUPFAM" id="SSF52113">
    <property type="entry name" value="BRCT domain"/>
    <property type="match status" value="1"/>
</dbReference>
<keyword evidence="8" id="KW-0460">Magnesium</keyword>
<keyword evidence="7" id="KW-0479">Metal-binding</keyword>
<dbReference type="PANTHER" id="PTHR11276:SF28">
    <property type="entry name" value="DNA POLYMERASE LAMBDA"/>
    <property type="match status" value="1"/>
</dbReference>
<dbReference type="FunFam" id="3.30.210.10:FF:000005">
    <property type="entry name" value="DNA polymerase IV"/>
    <property type="match status" value="1"/>
</dbReference>
<sequence>MLTSTSSTHPSALSQLLPMHSRSNILQRSISIAIPLLLAACDAKTGTFPTSLFELCPMPSSSKRSANEKSTSSPPHKRRRSSSSNSYTAANSDAEESPLNVFLLDAKMKPETIEELSSIIDNFRNVDEHLSLKEKSGSSERELHLCPNMKDADVVITVVHMRKRLERHVDWSIARRKAIVTPQWLRDSADSGHLLPCGKYAALGDLYQETVQNCPDGDSSQTHPDPNSNSESHDQESESFVPPVPKNGTDIRHNHRYACMRYSPLTCPNQILVEKIAILRRSRELEGLDMQALSYERAISVLKAFPCPITSDNIHEISELPHIGNKIHSKIQEFVQHGDISECKSILCETRYQSLVDLTTVYGIGPATARKLYSSGLRTIRDLEKHYEVSPKTSDDIADSLDPEHLRGTPTTGLPQLSIKVGLALRDEFSLHITRNEVEEIHDVVMNELANIQSGCVSTITGGYRRGKDKSNDIDIVISHKDLKSGGGQVKGLCAELVKRLYDKGLVTHVMHLSSFREHNALRTSHWDSLEKALTVFKLPDQQKRHQHVHRRLDLVFAVPEVYWTAVVGWTGSRMFERDLKLWAKQEEGMKFDSSGISRRHDSKLYFPKSEEEVFKLLHLEWIDPTLRNADL</sequence>
<organism evidence="13 14">
    <name type="scientific">Lentinula detonsa</name>
    <dbReference type="NCBI Taxonomy" id="2804962"/>
    <lineage>
        <taxon>Eukaryota</taxon>
        <taxon>Fungi</taxon>
        <taxon>Dikarya</taxon>
        <taxon>Basidiomycota</taxon>
        <taxon>Agaricomycotina</taxon>
        <taxon>Agaricomycetes</taxon>
        <taxon>Agaricomycetidae</taxon>
        <taxon>Agaricales</taxon>
        <taxon>Marasmiineae</taxon>
        <taxon>Omphalotaceae</taxon>
        <taxon>Lentinula</taxon>
    </lineage>
</organism>
<comment type="caution">
    <text evidence="13">The sequence shown here is derived from an EMBL/GenBank/DDBJ whole genome shotgun (WGS) entry which is preliminary data.</text>
</comment>
<evidence type="ECO:0000256" key="8">
    <source>
        <dbReference type="ARBA" id="ARBA00022842"/>
    </source>
</evidence>
<dbReference type="InterPro" id="IPR001726">
    <property type="entry name" value="TdT/Mu"/>
</dbReference>
<dbReference type="EMBL" id="MU801937">
    <property type="protein sequence ID" value="KAJ3986627.1"/>
    <property type="molecule type" value="Genomic_DNA"/>
</dbReference>
<evidence type="ECO:0000256" key="6">
    <source>
        <dbReference type="ARBA" id="ARBA00022705"/>
    </source>
</evidence>
<dbReference type="Pfam" id="PF14716">
    <property type="entry name" value="HHH_8"/>
    <property type="match status" value="1"/>
</dbReference>
<evidence type="ECO:0000313" key="13">
    <source>
        <dbReference type="EMBL" id="KAJ3986627.1"/>
    </source>
</evidence>
<evidence type="ECO:0000256" key="1">
    <source>
        <dbReference type="ARBA" id="ARBA00001946"/>
    </source>
</evidence>
<dbReference type="InterPro" id="IPR029398">
    <property type="entry name" value="PolB_thumb"/>
</dbReference>
<dbReference type="InterPro" id="IPR043519">
    <property type="entry name" value="NT_sf"/>
</dbReference>
<feature type="region of interest" description="Disordered" evidence="11">
    <location>
        <begin position="59"/>
        <end position="92"/>
    </location>
</feature>
<dbReference type="Pfam" id="PF14792">
    <property type="entry name" value="DNA_pol_B_palm"/>
    <property type="match status" value="1"/>
</dbReference>
<proteinExistence type="predicted"/>
<name>A0AA38Q3V6_9AGAR</name>
<dbReference type="InterPro" id="IPR018944">
    <property type="entry name" value="DNA_pol_lambd_fingers_domain"/>
</dbReference>
<evidence type="ECO:0000256" key="7">
    <source>
        <dbReference type="ARBA" id="ARBA00022723"/>
    </source>
</evidence>
<feature type="compositionally biased region" description="Polar residues" evidence="11">
    <location>
        <begin position="211"/>
        <end position="230"/>
    </location>
</feature>
<evidence type="ECO:0000256" key="11">
    <source>
        <dbReference type="SAM" id="MobiDB-lite"/>
    </source>
</evidence>
<keyword evidence="9" id="KW-0539">Nucleus</keyword>
<dbReference type="Pfam" id="PF10391">
    <property type="entry name" value="DNA_pol_lambd_f"/>
    <property type="match status" value="1"/>
</dbReference>
<dbReference type="GO" id="GO:0006303">
    <property type="term" value="P:double-strand break repair via nonhomologous end joining"/>
    <property type="evidence" value="ECO:0007669"/>
    <property type="project" value="TreeGrafter"/>
</dbReference>
<dbReference type="Proteomes" id="UP001163850">
    <property type="component" value="Unassembled WGS sequence"/>
</dbReference>
<keyword evidence="3" id="KW-0237">DNA synthesis</keyword>
<feature type="region of interest" description="Disordered" evidence="11">
    <location>
        <begin position="211"/>
        <end position="249"/>
    </location>
</feature>
<evidence type="ECO:0000256" key="10">
    <source>
        <dbReference type="PIRSR" id="PIRSR622312-50"/>
    </source>
</evidence>
<protein>
    <submittedName>
        <fullName evidence="13">DNA polymerase mu</fullName>
    </submittedName>
</protein>
<dbReference type="SUPFAM" id="SSF81585">
    <property type="entry name" value="PsbU/PolX domain-like"/>
    <property type="match status" value="1"/>
</dbReference>
<dbReference type="InterPro" id="IPR022312">
    <property type="entry name" value="DNA_pol_X"/>
</dbReference>
<dbReference type="SUPFAM" id="SSF47802">
    <property type="entry name" value="DNA polymerase beta, N-terminal domain-like"/>
    <property type="match status" value="1"/>
</dbReference>
<dbReference type="GO" id="GO:0005634">
    <property type="term" value="C:nucleus"/>
    <property type="evidence" value="ECO:0007669"/>
    <property type="project" value="UniProtKB-SubCell"/>
</dbReference>
<dbReference type="GO" id="GO:0003677">
    <property type="term" value="F:DNA binding"/>
    <property type="evidence" value="ECO:0007669"/>
    <property type="project" value="InterPro"/>
</dbReference>
<dbReference type="InterPro" id="IPR027421">
    <property type="entry name" value="DNA_pol_lamdba_lyase_dom_sf"/>
</dbReference>
<evidence type="ECO:0000259" key="12">
    <source>
        <dbReference type="SMART" id="SM00483"/>
    </source>
</evidence>
<dbReference type="CDD" id="cd00141">
    <property type="entry name" value="NT_POLXc"/>
    <property type="match status" value="1"/>
</dbReference>
<dbReference type="AlphaFoldDB" id="A0AA38Q3V6"/>
<dbReference type="SUPFAM" id="SSF81301">
    <property type="entry name" value="Nucleotidyltransferase"/>
    <property type="match status" value="1"/>
</dbReference>
<dbReference type="Gene3D" id="3.40.50.10190">
    <property type="entry name" value="BRCT domain"/>
    <property type="match status" value="1"/>
</dbReference>
<evidence type="ECO:0000256" key="4">
    <source>
        <dbReference type="ARBA" id="ARBA00022679"/>
    </source>
</evidence>